<dbReference type="InterPro" id="IPR025735">
    <property type="entry name" value="RHIM"/>
</dbReference>
<dbReference type="GO" id="GO:0004672">
    <property type="term" value="F:protein kinase activity"/>
    <property type="evidence" value="ECO:0007669"/>
    <property type="project" value="InterPro"/>
</dbReference>
<dbReference type="Ensembl" id="ENSCAFT00030024302.1">
    <property type="protein sequence ID" value="ENSCAFP00030021202.1"/>
    <property type="gene ID" value="ENSCAFG00030013113.1"/>
</dbReference>
<evidence type="ECO:0000313" key="4">
    <source>
        <dbReference type="Proteomes" id="UP000694429"/>
    </source>
</evidence>
<evidence type="ECO:0000313" key="3">
    <source>
        <dbReference type="Ensembl" id="ENSCAFP00030021202.1"/>
    </source>
</evidence>
<feature type="domain" description="Protein kinase" evidence="2">
    <location>
        <begin position="86"/>
        <end position="382"/>
    </location>
</feature>
<dbReference type="PROSITE" id="PS00108">
    <property type="entry name" value="PROTEIN_KINASE_ST"/>
    <property type="match status" value="1"/>
</dbReference>
<dbReference type="InterPro" id="IPR011009">
    <property type="entry name" value="Kinase-like_dom_sf"/>
</dbReference>
<dbReference type="Proteomes" id="UP000694429">
    <property type="component" value="Chromosome 8"/>
</dbReference>
<organism evidence="3 4">
    <name type="scientific">Canis lupus familiaris</name>
    <name type="common">Dog</name>
    <name type="synonym">Canis familiaris</name>
    <dbReference type="NCBI Taxonomy" id="9615"/>
    <lineage>
        <taxon>Eukaryota</taxon>
        <taxon>Metazoa</taxon>
        <taxon>Chordata</taxon>
        <taxon>Craniata</taxon>
        <taxon>Vertebrata</taxon>
        <taxon>Euteleostomi</taxon>
        <taxon>Mammalia</taxon>
        <taxon>Eutheria</taxon>
        <taxon>Laurasiatheria</taxon>
        <taxon>Carnivora</taxon>
        <taxon>Caniformia</taxon>
        <taxon>Canidae</taxon>
        <taxon>Canis</taxon>
    </lineage>
</organism>
<dbReference type="GO" id="GO:0005524">
    <property type="term" value="F:ATP binding"/>
    <property type="evidence" value="ECO:0007669"/>
    <property type="project" value="InterPro"/>
</dbReference>
<dbReference type="Pfam" id="PF07714">
    <property type="entry name" value="PK_Tyr_Ser-Thr"/>
    <property type="match status" value="1"/>
</dbReference>
<feature type="compositionally biased region" description="Low complexity" evidence="1">
    <location>
        <begin position="435"/>
        <end position="454"/>
    </location>
</feature>
<dbReference type="SMART" id="SM00220">
    <property type="entry name" value="S_TKc"/>
    <property type="match status" value="1"/>
</dbReference>
<dbReference type="InterPro" id="IPR008271">
    <property type="entry name" value="Ser/Thr_kinase_AS"/>
</dbReference>
<sequence>MSGGRLWSVEGWLRLQACDPAPWALRGSGLCAGRVEPRGHGGGAGGASAEQLADQAPPLSGRAVPEPPWCLPRNWRIPSSSAQVGSGRCSARGTGRGARVWRSRSWRGEWPELTASRVCPRRRGRCAGSPNREGTALPGTERYSHSFLECREAISREVRAMASLCNQHLLLPLGVTQKLQWEYACGPALLTPFMENGSLVGLLQPHCPRPWPLLSRLLQEVVLGMCYLHSQNPVLLHRDLKPSNVLLDSDLHAKLADFGLSTFQRGSRSGAGSGKSAPAYLAPELLPDVNRKASMASDVYSFGILMWAVLAGREAEIVAQTSPVREAVCERQIRPPLTKLPLPSPETPGLERLKALMQHCWSHEPKDRPSFQECQPITEEALNLVNKEMDAAVSTVKRFLCENRGSRILSAPQPGPGGIETEGPRGTTGSHDITASEMLSKLSLKESPSSAPKKWTNLPETTRAQGDKVQPARLAGLPSDSTASSPQTPETSHFENQMASPNLAQTPGPGPEGNQGARRRGTNWPPRAPGPNPIPGSPITICDSRAVQVGDYNYLIIQEGTALSTQGQAPWGMGRGWQWASHK</sequence>
<dbReference type="Pfam" id="PF12721">
    <property type="entry name" value="RHIM"/>
    <property type="match status" value="1"/>
</dbReference>
<dbReference type="SUPFAM" id="SSF56112">
    <property type="entry name" value="Protein kinase-like (PK-like)"/>
    <property type="match status" value="1"/>
</dbReference>
<evidence type="ECO:0000259" key="2">
    <source>
        <dbReference type="PROSITE" id="PS50011"/>
    </source>
</evidence>
<dbReference type="InterPro" id="IPR050167">
    <property type="entry name" value="Ser_Thr_protein_kinase"/>
</dbReference>
<dbReference type="InterPro" id="IPR000719">
    <property type="entry name" value="Prot_kinase_dom"/>
</dbReference>
<feature type="region of interest" description="Disordered" evidence="1">
    <location>
        <begin position="407"/>
        <end position="536"/>
    </location>
</feature>
<dbReference type="PANTHER" id="PTHR23257">
    <property type="entry name" value="SERINE-THREONINE PROTEIN KINASE"/>
    <property type="match status" value="1"/>
</dbReference>
<reference evidence="3" key="2">
    <citation type="submission" date="2025-08" db="UniProtKB">
        <authorList>
            <consortium name="Ensembl"/>
        </authorList>
    </citation>
    <scope>IDENTIFICATION</scope>
</reference>
<dbReference type="PANTHER" id="PTHR23257:SF974">
    <property type="entry name" value="RECEPTOR-INTERACTING SERINE_THREONINE-PROTEIN KINASE 3"/>
    <property type="match status" value="1"/>
</dbReference>
<dbReference type="InterPro" id="IPR001245">
    <property type="entry name" value="Ser-Thr/Tyr_kinase_cat_dom"/>
</dbReference>
<dbReference type="Gene3D" id="1.10.510.10">
    <property type="entry name" value="Transferase(Phosphotransferase) domain 1"/>
    <property type="match status" value="1"/>
</dbReference>
<dbReference type="AlphaFoldDB" id="A0A8C0N998"/>
<feature type="region of interest" description="Disordered" evidence="1">
    <location>
        <begin position="39"/>
        <end position="65"/>
    </location>
</feature>
<evidence type="ECO:0000256" key="1">
    <source>
        <dbReference type="SAM" id="MobiDB-lite"/>
    </source>
</evidence>
<dbReference type="PROSITE" id="PS50011">
    <property type="entry name" value="PROTEIN_KINASE_DOM"/>
    <property type="match status" value="1"/>
</dbReference>
<feature type="compositionally biased region" description="Polar residues" evidence="1">
    <location>
        <begin position="479"/>
        <end position="505"/>
    </location>
</feature>
<reference evidence="3" key="1">
    <citation type="submission" date="2019-03" db="EMBL/GenBank/DDBJ databases">
        <authorList>
            <person name="Warren W.C."/>
            <person name="Johnson G.S."/>
        </authorList>
    </citation>
    <scope>NUCLEOTIDE SEQUENCE [LARGE SCALE GENOMIC DNA]</scope>
    <source>
        <strain evidence="3">Basenji</strain>
    </source>
</reference>
<name>A0A8C0N998_CANLF</name>
<proteinExistence type="predicted"/>
<protein>
    <recommendedName>
        <fullName evidence="2">Protein kinase domain-containing protein</fullName>
    </recommendedName>
</protein>
<accession>A0A8C0N998</accession>
<feature type="compositionally biased region" description="Pro residues" evidence="1">
    <location>
        <begin position="526"/>
        <end position="536"/>
    </location>
</feature>